<dbReference type="SMART" id="SM00387">
    <property type="entry name" value="HATPase_c"/>
    <property type="match status" value="1"/>
</dbReference>
<keyword evidence="12" id="KW-1185">Reference proteome</keyword>
<keyword evidence="3" id="KW-0597">Phosphoprotein</keyword>
<evidence type="ECO:0000313" key="12">
    <source>
        <dbReference type="Proteomes" id="UP001519272"/>
    </source>
</evidence>
<dbReference type="InterPro" id="IPR004358">
    <property type="entry name" value="Sig_transdc_His_kin-like_C"/>
</dbReference>
<accession>A0ABS4FWH8</accession>
<dbReference type="Gene3D" id="3.30.565.10">
    <property type="entry name" value="Histidine kinase-like ATPase, C-terminal domain"/>
    <property type="match status" value="1"/>
</dbReference>
<dbReference type="CDD" id="cd00082">
    <property type="entry name" value="HisKA"/>
    <property type="match status" value="1"/>
</dbReference>
<proteinExistence type="predicted"/>
<dbReference type="InterPro" id="IPR005467">
    <property type="entry name" value="His_kinase_dom"/>
</dbReference>
<evidence type="ECO:0000256" key="3">
    <source>
        <dbReference type="ARBA" id="ARBA00022553"/>
    </source>
</evidence>
<dbReference type="InterPro" id="IPR036890">
    <property type="entry name" value="HATPase_C_sf"/>
</dbReference>
<dbReference type="GO" id="GO:0004673">
    <property type="term" value="F:protein histidine kinase activity"/>
    <property type="evidence" value="ECO:0007669"/>
    <property type="project" value="UniProtKB-EC"/>
</dbReference>
<dbReference type="Gene3D" id="1.10.287.130">
    <property type="match status" value="1"/>
</dbReference>
<dbReference type="SUPFAM" id="SSF47384">
    <property type="entry name" value="Homodimeric domain of signal transducing histidine kinase"/>
    <property type="match status" value="1"/>
</dbReference>
<feature type="transmembrane region" description="Helical" evidence="9">
    <location>
        <begin position="69"/>
        <end position="94"/>
    </location>
</feature>
<dbReference type="InterPro" id="IPR050736">
    <property type="entry name" value="Sensor_HK_Regulatory"/>
</dbReference>
<organism evidence="11 12">
    <name type="scientific">Paenibacillus turicensis</name>
    <dbReference type="NCBI Taxonomy" id="160487"/>
    <lineage>
        <taxon>Bacteria</taxon>
        <taxon>Bacillati</taxon>
        <taxon>Bacillota</taxon>
        <taxon>Bacilli</taxon>
        <taxon>Bacillales</taxon>
        <taxon>Paenibacillaceae</taxon>
        <taxon>Paenibacillus</taxon>
    </lineage>
</organism>
<keyword evidence="4 11" id="KW-0808">Transferase</keyword>
<feature type="domain" description="Histidine kinase" evidence="10">
    <location>
        <begin position="240"/>
        <end position="476"/>
    </location>
</feature>
<evidence type="ECO:0000256" key="8">
    <source>
        <dbReference type="ARBA" id="ARBA00023012"/>
    </source>
</evidence>
<dbReference type="SUPFAM" id="SSF55874">
    <property type="entry name" value="ATPase domain of HSP90 chaperone/DNA topoisomerase II/histidine kinase"/>
    <property type="match status" value="1"/>
</dbReference>
<dbReference type="Pfam" id="PF00512">
    <property type="entry name" value="HisKA"/>
    <property type="match status" value="1"/>
</dbReference>
<evidence type="ECO:0000256" key="1">
    <source>
        <dbReference type="ARBA" id="ARBA00000085"/>
    </source>
</evidence>
<feature type="transmembrane region" description="Helical" evidence="9">
    <location>
        <begin position="137"/>
        <end position="161"/>
    </location>
</feature>
<dbReference type="PROSITE" id="PS50109">
    <property type="entry name" value="HIS_KIN"/>
    <property type="match status" value="1"/>
</dbReference>
<dbReference type="PANTHER" id="PTHR43711">
    <property type="entry name" value="TWO-COMPONENT HISTIDINE KINASE"/>
    <property type="match status" value="1"/>
</dbReference>
<dbReference type="PANTHER" id="PTHR43711:SF26">
    <property type="entry name" value="SENSOR HISTIDINE KINASE RCSC"/>
    <property type="match status" value="1"/>
</dbReference>
<keyword evidence="5" id="KW-0547">Nucleotide-binding</keyword>
<keyword evidence="7" id="KW-0067">ATP-binding</keyword>
<sequence>MNFGIMFFMNLGMLITVAYVANVIYKYIFANTSKEVNYVLSIVLIIFAGWVSMFFGFQIGETVIFDLRFIPLLIATVIYRNPLTLVVIGCGIGLLRLTFGLNPASIAGMINLFLLGILCAGLNMWMQKSTYRFYVKAFIVILVVNLTNCINIAIFGVYPFMFYMTKIMPITLPISIALSCIFALILRDFQLEQRHKLALKEANQLLIKQKDDLHQVKLNLQERAEQLALASKYKTEFLANMSHELRTPLNGIINFAQLITESEDSSADSKQYGSFIYRSGQDLLQLINDILDLSKVEAGRLEILHEEVNVHEFPDLMQVQFQHIANEKNIDFQIKIEPSVPHVVYSDANRIGQILRNLLANAFKFTSAGVVSLSIEMEKNVKDSIDDSIVSNVNNKATNWIIFHVIDSGIGVPEDKRTLIFEPFQQADGSISRRFGGTGLGLPISCNLARLLGGCIRYSNRSEGGSVFSFYLPAYTTPQGDKI</sequence>
<keyword evidence="6 11" id="KW-0418">Kinase</keyword>
<keyword evidence="9" id="KW-0812">Transmembrane</keyword>
<comment type="caution">
    <text evidence="11">The sequence shown here is derived from an EMBL/GenBank/DDBJ whole genome shotgun (WGS) entry which is preliminary data.</text>
</comment>
<dbReference type="EC" id="2.7.13.3" evidence="2"/>
<evidence type="ECO:0000259" key="10">
    <source>
        <dbReference type="PROSITE" id="PS50109"/>
    </source>
</evidence>
<feature type="transmembrane region" description="Helical" evidence="9">
    <location>
        <begin position="36"/>
        <end position="57"/>
    </location>
</feature>
<dbReference type="RefSeq" id="WP_210090470.1">
    <property type="nucleotide sequence ID" value="NZ_JAGGKG010000019.1"/>
</dbReference>
<comment type="catalytic activity">
    <reaction evidence="1">
        <text>ATP + protein L-histidine = ADP + protein N-phospho-L-histidine.</text>
        <dbReference type="EC" id="2.7.13.3"/>
    </reaction>
</comment>
<dbReference type="SMART" id="SM00388">
    <property type="entry name" value="HisKA"/>
    <property type="match status" value="1"/>
</dbReference>
<reference evidence="11 12" key="1">
    <citation type="submission" date="2021-03" db="EMBL/GenBank/DDBJ databases">
        <title>Genomic Encyclopedia of Type Strains, Phase IV (KMG-IV): sequencing the most valuable type-strain genomes for metagenomic binning, comparative biology and taxonomic classification.</title>
        <authorList>
            <person name="Goeker M."/>
        </authorList>
    </citation>
    <scope>NUCLEOTIDE SEQUENCE [LARGE SCALE GENOMIC DNA]</scope>
    <source>
        <strain evidence="11 12">DSM 14349</strain>
    </source>
</reference>
<gene>
    <name evidence="11" type="ORF">J2Z32_003544</name>
</gene>
<keyword evidence="8" id="KW-0902">Two-component regulatory system</keyword>
<evidence type="ECO:0000256" key="2">
    <source>
        <dbReference type="ARBA" id="ARBA00012438"/>
    </source>
</evidence>
<feature type="transmembrane region" description="Helical" evidence="9">
    <location>
        <begin position="7"/>
        <end position="30"/>
    </location>
</feature>
<evidence type="ECO:0000313" key="11">
    <source>
        <dbReference type="EMBL" id="MBP1906879.1"/>
    </source>
</evidence>
<protein>
    <recommendedName>
        <fullName evidence="2">histidine kinase</fullName>
        <ecNumber evidence="2">2.7.13.3</ecNumber>
    </recommendedName>
</protein>
<feature type="transmembrane region" description="Helical" evidence="9">
    <location>
        <begin position="167"/>
        <end position="186"/>
    </location>
</feature>
<keyword evidence="9" id="KW-0472">Membrane</keyword>
<evidence type="ECO:0000256" key="5">
    <source>
        <dbReference type="ARBA" id="ARBA00022741"/>
    </source>
</evidence>
<evidence type="ECO:0000256" key="7">
    <source>
        <dbReference type="ARBA" id="ARBA00022840"/>
    </source>
</evidence>
<dbReference type="PRINTS" id="PR00344">
    <property type="entry name" value="BCTRLSENSOR"/>
</dbReference>
<evidence type="ECO:0000256" key="4">
    <source>
        <dbReference type="ARBA" id="ARBA00022679"/>
    </source>
</evidence>
<dbReference type="CDD" id="cd16922">
    <property type="entry name" value="HATPase_EvgS-ArcB-TorS-like"/>
    <property type="match status" value="1"/>
</dbReference>
<dbReference type="Proteomes" id="UP001519272">
    <property type="component" value="Unassembled WGS sequence"/>
</dbReference>
<feature type="transmembrane region" description="Helical" evidence="9">
    <location>
        <begin position="106"/>
        <end position="125"/>
    </location>
</feature>
<evidence type="ECO:0000256" key="6">
    <source>
        <dbReference type="ARBA" id="ARBA00022777"/>
    </source>
</evidence>
<dbReference type="Pfam" id="PF02518">
    <property type="entry name" value="HATPase_c"/>
    <property type="match status" value="1"/>
</dbReference>
<name>A0ABS4FWH8_9BACL</name>
<dbReference type="InterPro" id="IPR036097">
    <property type="entry name" value="HisK_dim/P_sf"/>
</dbReference>
<dbReference type="EMBL" id="JAGGKG010000019">
    <property type="protein sequence ID" value="MBP1906879.1"/>
    <property type="molecule type" value="Genomic_DNA"/>
</dbReference>
<dbReference type="InterPro" id="IPR003661">
    <property type="entry name" value="HisK_dim/P_dom"/>
</dbReference>
<keyword evidence="9" id="KW-1133">Transmembrane helix</keyword>
<evidence type="ECO:0000256" key="9">
    <source>
        <dbReference type="SAM" id="Phobius"/>
    </source>
</evidence>
<dbReference type="InterPro" id="IPR003594">
    <property type="entry name" value="HATPase_dom"/>
</dbReference>